<accession>E7G731</accession>
<evidence type="ECO:0000313" key="1">
    <source>
        <dbReference type="EMBL" id="EFW06109.1"/>
    </source>
</evidence>
<evidence type="ECO:0000313" key="2">
    <source>
        <dbReference type="Proteomes" id="UP000003157"/>
    </source>
</evidence>
<dbReference type="Proteomes" id="UP000003157">
    <property type="component" value="Unassembled WGS sequence"/>
</dbReference>
<dbReference type="OrthoDB" id="1645677at2"/>
<protein>
    <submittedName>
        <fullName evidence="1">Uncharacterized protein</fullName>
    </submittedName>
</protein>
<proteinExistence type="predicted"/>
<gene>
    <name evidence="1" type="ORF">HMPREF9488_00569</name>
</gene>
<dbReference type="eggNOG" id="ENOG503361B">
    <property type="taxonomic scope" value="Bacteria"/>
</dbReference>
<keyword evidence="2" id="KW-1185">Reference proteome</keyword>
<dbReference type="GeneID" id="78229024"/>
<comment type="caution">
    <text evidence="1">The sequence shown here is derived from an EMBL/GenBank/DDBJ whole genome shotgun (WGS) entry which is preliminary data.</text>
</comment>
<dbReference type="RefSeq" id="WP_008787685.1">
    <property type="nucleotide sequence ID" value="NZ_AKCB01000001.1"/>
</dbReference>
<sequence length="87" mass="10508">MFNLYRMNHRLQCLSFNAFRQLCQRHNAKIADKNLKIILHIMKDNPHTVLNEDYHPILLIEITKETDQKVCNDFKPILEEYLIQEIK</sequence>
<dbReference type="AlphaFoldDB" id="E7G731"/>
<dbReference type="STRING" id="100884.GCA_000269565_01143"/>
<reference evidence="1 2" key="1">
    <citation type="submission" date="2010-12" db="EMBL/GenBank/DDBJ databases">
        <title>The Genome Sequence of Coprobacillus sp. strain 29_1.</title>
        <authorList>
            <consortium name="The Broad Institute Genome Sequencing Platform"/>
            <person name="Earl A."/>
            <person name="Ward D."/>
            <person name="Feldgarden M."/>
            <person name="Gevers D."/>
            <person name="Daigneault M."/>
            <person name="Sibley C.D."/>
            <person name="White A."/>
            <person name="Strauss J."/>
            <person name="Allen-Vercoe E."/>
            <person name="Young S.K."/>
            <person name="Zeng Q."/>
            <person name="Gargeya S."/>
            <person name="Fitzgerald M."/>
            <person name="Haas B."/>
            <person name="Abouelleil A."/>
            <person name="Alvarado L."/>
            <person name="Arachchi H.M."/>
            <person name="Berlin A."/>
            <person name="Brown A."/>
            <person name="Chapman S.B."/>
            <person name="Chen Z."/>
            <person name="Dunbar C."/>
            <person name="Freedman E."/>
            <person name="Gearin G."/>
            <person name="Gellesch M."/>
            <person name="Goldberg J."/>
            <person name="Griggs A."/>
            <person name="Gujja S."/>
            <person name="Heilman E."/>
            <person name="Heiman D."/>
            <person name="Howarth C."/>
            <person name="Larson L."/>
            <person name="Lui A."/>
            <person name="MacDonald P.J.P."/>
            <person name="Mehta T."/>
            <person name="Montmayeur A."/>
            <person name="Murphy C."/>
            <person name="Neiman D."/>
            <person name="Pearson M."/>
            <person name="Priest M."/>
            <person name="Roberts A."/>
            <person name="Saif S."/>
            <person name="Shea T."/>
            <person name="Shenoy N."/>
            <person name="Sisk P."/>
            <person name="Stolte C."/>
            <person name="Sykes S."/>
            <person name="White J."/>
            <person name="Yandava C."/>
            <person name="Nusbaum C."/>
            <person name="Birren B."/>
        </authorList>
    </citation>
    <scope>NUCLEOTIDE SEQUENCE [LARGE SCALE GENOMIC DNA]</scope>
    <source>
        <strain evidence="1 2">29_1</strain>
    </source>
</reference>
<dbReference type="HOGENOM" id="CLU_2507016_0_0_9"/>
<name>E7G731_9FIRM</name>
<dbReference type="EMBL" id="ADKX01000008">
    <property type="protein sequence ID" value="EFW06109.1"/>
    <property type="molecule type" value="Genomic_DNA"/>
</dbReference>
<organism evidence="1 2">
    <name type="scientific">Coprobacillus cateniformis</name>
    <dbReference type="NCBI Taxonomy" id="100884"/>
    <lineage>
        <taxon>Bacteria</taxon>
        <taxon>Bacillati</taxon>
        <taxon>Bacillota</taxon>
        <taxon>Erysipelotrichia</taxon>
        <taxon>Erysipelotrichales</taxon>
        <taxon>Coprobacillaceae</taxon>
        <taxon>Coprobacillus</taxon>
    </lineage>
</organism>